<protein>
    <recommendedName>
        <fullName evidence="2">Replication-associated protein ORF2/G2P domain-containing protein</fullName>
    </recommendedName>
</protein>
<evidence type="ECO:0000259" key="2">
    <source>
        <dbReference type="Pfam" id="PF23343"/>
    </source>
</evidence>
<evidence type="ECO:0000256" key="1">
    <source>
        <dbReference type="SAM" id="MobiDB-lite"/>
    </source>
</evidence>
<dbReference type="Pfam" id="PF23343">
    <property type="entry name" value="REP_ORF2-G2P"/>
    <property type="match status" value="1"/>
</dbReference>
<accession>A0A923RVA3</accession>
<dbReference type="Proteomes" id="UP000606499">
    <property type="component" value="Unassembled WGS sequence"/>
</dbReference>
<comment type="caution">
    <text evidence="3">The sequence shown here is derived from an EMBL/GenBank/DDBJ whole genome shotgun (WGS) entry which is preliminary data.</text>
</comment>
<name>A0A923RVA3_9FIRM</name>
<dbReference type="InterPro" id="IPR056906">
    <property type="entry name" value="ORF2/G2P_dom"/>
</dbReference>
<evidence type="ECO:0000313" key="3">
    <source>
        <dbReference type="EMBL" id="MBC5724724.1"/>
    </source>
</evidence>
<dbReference type="RefSeq" id="WP_186949669.1">
    <property type="nucleotide sequence ID" value="NZ_JACOPL010000003.1"/>
</dbReference>
<feature type="domain" description="Replication-associated protein ORF2/G2P" evidence="2">
    <location>
        <begin position="66"/>
        <end position="146"/>
    </location>
</feature>
<feature type="compositionally biased region" description="Basic residues" evidence="1">
    <location>
        <begin position="265"/>
        <end position="278"/>
    </location>
</feature>
<evidence type="ECO:0000313" key="4">
    <source>
        <dbReference type="Proteomes" id="UP000606499"/>
    </source>
</evidence>
<proteinExistence type="predicted"/>
<sequence length="278" mass="32012">MKRRKTTRAGRLVWDIAYTVPRPNASKEERKRIREVTAEQIARTNCNNAQRKLEMLMAANFEPEDLMITATYRDADLPESAEVTRRRLGKVFAQLRAYRKARGLPDLKYIYVLEGRHGDHRPHAHIILNAVGGDLELFKSLWIWGDDVQLSYIRERGYDGWAGYLTKERREASLNGKKQFVGSRGLEQPVTTYEWVDDGASVDAPPGAQVLDEGGGRNETASCRYIKYLLPRREPKLYKQRARTRVVAGLECPLTSHTGMEKKPRPPRQTRKTAYNRR</sequence>
<dbReference type="AlphaFoldDB" id="A0A923RVA3"/>
<reference evidence="3" key="1">
    <citation type="submission" date="2020-08" db="EMBL/GenBank/DDBJ databases">
        <title>Genome public.</title>
        <authorList>
            <person name="Liu C."/>
            <person name="Sun Q."/>
        </authorList>
    </citation>
    <scope>NUCLEOTIDE SEQUENCE</scope>
    <source>
        <strain evidence="3">NSJ-28</strain>
    </source>
</reference>
<dbReference type="EMBL" id="JACOPL010000003">
    <property type="protein sequence ID" value="MBC5724724.1"/>
    <property type="molecule type" value="Genomic_DNA"/>
</dbReference>
<gene>
    <name evidence="3" type="ORF">H8S45_04520</name>
</gene>
<organism evidence="3 4">
    <name type="scientific">Agathobaculum faecis</name>
    <dbReference type="NCBI Taxonomy" id="2763013"/>
    <lineage>
        <taxon>Bacteria</taxon>
        <taxon>Bacillati</taxon>
        <taxon>Bacillota</taxon>
        <taxon>Clostridia</taxon>
        <taxon>Eubacteriales</taxon>
        <taxon>Butyricicoccaceae</taxon>
        <taxon>Agathobaculum</taxon>
    </lineage>
</organism>
<keyword evidence="4" id="KW-1185">Reference proteome</keyword>
<feature type="region of interest" description="Disordered" evidence="1">
    <location>
        <begin position="255"/>
        <end position="278"/>
    </location>
</feature>